<dbReference type="SUPFAM" id="SSF53098">
    <property type="entry name" value="Ribonuclease H-like"/>
    <property type="match status" value="1"/>
</dbReference>
<evidence type="ECO:0000259" key="1">
    <source>
        <dbReference type="SMART" id="SM00479"/>
    </source>
</evidence>
<keyword evidence="2" id="KW-0269">Exonuclease</keyword>
<proteinExistence type="predicted"/>
<dbReference type="InterPro" id="IPR029024">
    <property type="entry name" value="TerB-like"/>
</dbReference>
<evidence type="ECO:0000313" key="2">
    <source>
        <dbReference type="EMBL" id="MFB9072472.1"/>
    </source>
</evidence>
<keyword evidence="2" id="KW-0378">Hydrolase</keyword>
<protein>
    <submittedName>
        <fullName evidence="2">Exonuclease domain-containing protein</fullName>
    </submittedName>
</protein>
<dbReference type="SUPFAM" id="SSF158682">
    <property type="entry name" value="TerB-like"/>
    <property type="match status" value="1"/>
</dbReference>
<sequence>MSVDLFAVVDTETTGLFPGGHDRIAEIAIVTMDRDGQVHDRWETLVNPERDLGKQSLHGIRARDVLRAPTFADIADELQWRLSGTIIVAHNLGFDARFLDAEFGRLGKPLPTHFLPSGLCTMRLSHEYLPGVGRSLRDCCDSFSIDLVGAHSAAGDAEATAILLSRYMEIDPEREDWNAPSTQTAARVRGESAPTAFIAPVLRGAPDGNREHFLERIVIRLPEFTGPSEHDEYLALVDRALVDRYLSAHEEEQLITTANEIGISRRQASELHRQYFEELVHAAWRDGVLTDLEIADLQLVASMLDIPAEAVDQARTPRDSQASANPAMATPLLGPGDKVVLTGDMSVPRSSIEDRLRAQGYVPHPGVTKAVKLVVAADPDSISGKARKARDYGIPVVGEDYLWKSVLTS</sequence>
<dbReference type="Proteomes" id="UP001589575">
    <property type="component" value="Unassembled WGS sequence"/>
</dbReference>
<reference evidence="2 3" key="1">
    <citation type="submission" date="2024-09" db="EMBL/GenBank/DDBJ databases">
        <authorList>
            <person name="Sun Q."/>
            <person name="Mori K."/>
        </authorList>
    </citation>
    <scope>NUCLEOTIDE SEQUENCE [LARGE SCALE GENOMIC DNA]</scope>
    <source>
        <strain evidence="2 3">CCM 7609</strain>
    </source>
</reference>
<dbReference type="Gene3D" id="3.40.50.10190">
    <property type="entry name" value="BRCT domain"/>
    <property type="match status" value="1"/>
</dbReference>
<dbReference type="InterPro" id="IPR036397">
    <property type="entry name" value="RNaseH_sf"/>
</dbReference>
<keyword evidence="2" id="KW-0540">Nuclease</keyword>
<comment type="caution">
    <text evidence="2">The sequence shown here is derived from an EMBL/GenBank/DDBJ whole genome shotgun (WGS) entry which is preliminary data.</text>
</comment>
<gene>
    <name evidence="2" type="ORF">ACFFX0_15220</name>
</gene>
<dbReference type="Gene3D" id="3.30.420.10">
    <property type="entry name" value="Ribonuclease H-like superfamily/Ribonuclease H"/>
    <property type="match status" value="1"/>
</dbReference>
<name>A0ABV5G0L3_9MICC</name>
<dbReference type="PANTHER" id="PTHR30231">
    <property type="entry name" value="DNA POLYMERASE III SUBUNIT EPSILON"/>
    <property type="match status" value="1"/>
</dbReference>
<dbReference type="InterPro" id="IPR012337">
    <property type="entry name" value="RNaseH-like_sf"/>
</dbReference>
<keyword evidence="3" id="KW-1185">Reference proteome</keyword>
<accession>A0ABV5G0L3</accession>
<organism evidence="2 3">
    <name type="scientific">Citricoccus parietis</name>
    <dbReference type="NCBI Taxonomy" id="592307"/>
    <lineage>
        <taxon>Bacteria</taxon>
        <taxon>Bacillati</taxon>
        <taxon>Actinomycetota</taxon>
        <taxon>Actinomycetes</taxon>
        <taxon>Micrococcales</taxon>
        <taxon>Micrococcaceae</taxon>
        <taxon>Citricoccus</taxon>
    </lineage>
</organism>
<dbReference type="Pfam" id="PF00533">
    <property type="entry name" value="BRCT"/>
    <property type="match status" value="1"/>
</dbReference>
<feature type="domain" description="Exonuclease" evidence="1">
    <location>
        <begin position="5"/>
        <end position="173"/>
    </location>
</feature>
<dbReference type="InterPro" id="IPR013520">
    <property type="entry name" value="Ribonucl_H"/>
</dbReference>
<dbReference type="GO" id="GO:0004527">
    <property type="term" value="F:exonuclease activity"/>
    <property type="evidence" value="ECO:0007669"/>
    <property type="project" value="UniProtKB-KW"/>
</dbReference>
<dbReference type="Pfam" id="PF00929">
    <property type="entry name" value="RNase_T"/>
    <property type="match status" value="1"/>
</dbReference>
<dbReference type="InterPro" id="IPR036420">
    <property type="entry name" value="BRCT_dom_sf"/>
</dbReference>
<evidence type="ECO:0000313" key="3">
    <source>
        <dbReference type="Proteomes" id="UP001589575"/>
    </source>
</evidence>
<dbReference type="SMART" id="SM00479">
    <property type="entry name" value="EXOIII"/>
    <property type="match status" value="1"/>
</dbReference>
<dbReference type="SUPFAM" id="SSF52113">
    <property type="entry name" value="BRCT domain"/>
    <property type="match status" value="1"/>
</dbReference>
<dbReference type="PANTHER" id="PTHR30231:SF41">
    <property type="entry name" value="DNA POLYMERASE III SUBUNIT EPSILON"/>
    <property type="match status" value="1"/>
</dbReference>
<dbReference type="EMBL" id="JBHMFI010000001">
    <property type="protein sequence ID" value="MFB9072472.1"/>
    <property type="molecule type" value="Genomic_DNA"/>
</dbReference>
<dbReference type="CDD" id="cd06127">
    <property type="entry name" value="DEDDh"/>
    <property type="match status" value="1"/>
</dbReference>
<dbReference type="InterPro" id="IPR001357">
    <property type="entry name" value="BRCT_dom"/>
</dbReference>